<evidence type="ECO:0000313" key="2">
    <source>
        <dbReference type="EMBL" id="MDO5976997.1"/>
    </source>
</evidence>
<name>A0ABT8WUX5_9FLAO</name>
<organism evidence="2 3">
    <name type="scientific">Flavivirga jejuensis</name>
    <dbReference type="NCBI Taxonomy" id="870487"/>
    <lineage>
        <taxon>Bacteria</taxon>
        <taxon>Pseudomonadati</taxon>
        <taxon>Bacteroidota</taxon>
        <taxon>Flavobacteriia</taxon>
        <taxon>Flavobacteriales</taxon>
        <taxon>Flavobacteriaceae</taxon>
        <taxon>Flavivirga</taxon>
    </lineage>
</organism>
<accession>A0ABT8WUX5</accession>
<dbReference type="RefSeq" id="WP_303304331.1">
    <property type="nucleotide sequence ID" value="NZ_BAABDA010000064.1"/>
</dbReference>
<feature type="chain" id="PRO_5045133950" evidence="1">
    <location>
        <begin position="20"/>
        <end position="198"/>
    </location>
</feature>
<feature type="signal peptide" evidence="1">
    <location>
        <begin position="1"/>
        <end position="19"/>
    </location>
</feature>
<reference evidence="2" key="1">
    <citation type="submission" date="2023-07" db="EMBL/GenBank/DDBJ databases">
        <title>Two novel species in the genus Flavivirga.</title>
        <authorList>
            <person name="Kwon K."/>
        </authorList>
    </citation>
    <scope>NUCLEOTIDE SEQUENCE</scope>
    <source>
        <strain evidence="2">KACC 14158</strain>
    </source>
</reference>
<comment type="caution">
    <text evidence="2">The sequence shown here is derived from an EMBL/GenBank/DDBJ whole genome shotgun (WGS) entry which is preliminary data.</text>
</comment>
<dbReference type="Proteomes" id="UP001176806">
    <property type="component" value="Unassembled WGS sequence"/>
</dbReference>
<keyword evidence="1" id="KW-0732">Signal</keyword>
<dbReference type="EMBL" id="JAUOEL010000010">
    <property type="protein sequence ID" value="MDO5976997.1"/>
    <property type="molecule type" value="Genomic_DNA"/>
</dbReference>
<evidence type="ECO:0000256" key="1">
    <source>
        <dbReference type="SAM" id="SignalP"/>
    </source>
</evidence>
<keyword evidence="3" id="KW-1185">Reference proteome</keyword>
<proteinExistence type="predicted"/>
<gene>
    <name evidence="2" type="ORF">Q4Q40_22585</name>
</gene>
<evidence type="ECO:0000313" key="3">
    <source>
        <dbReference type="Proteomes" id="UP001176806"/>
    </source>
</evidence>
<sequence>MPKIKILIILLCITFQINAQETPLRVVTKDIPNRLAFYVINENKQDFDVQITISGTNFRQSQSRPRWIRIPGASKVHLKSIFLIRGKKPNYTYDLKVNDSLSKRALKKEFERIKIKPKKSITVYITEKCINYDSIIQALEKSNYKYTVYILSEKPKIKNQLKNYLFEIDSIKTPIINLGGKLFTNPITYDELLEELNK</sequence>
<protein>
    <submittedName>
        <fullName evidence="2">Uncharacterized protein</fullName>
    </submittedName>
</protein>